<dbReference type="Pfam" id="PF06224">
    <property type="entry name" value="AlkZ-like"/>
    <property type="match status" value="1"/>
</dbReference>
<dbReference type="PANTHER" id="PTHR38479">
    <property type="entry name" value="LMO0824 PROTEIN"/>
    <property type="match status" value="1"/>
</dbReference>
<dbReference type="AlphaFoldDB" id="A0A516PY60"/>
<evidence type="ECO:0000313" key="2">
    <source>
        <dbReference type="Proteomes" id="UP000319263"/>
    </source>
</evidence>
<dbReference type="OrthoDB" id="9148135at2"/>
<organism evidence="1 2">
    <name type="scientific">Microlunatus elymi</name>
    <dbReference type="NCBI Taxonomy" id="2596828"/>
    <lineage>
        <taxon>Bacteria</taxon>
        <taxon>Bacillati</taxon>
        <taxon>Actinomycetota</taxon>
        <taxon>Actinomycetes</taxon>
        <taxon>Propionibacteriales</taxon>
        <taxon>Propionibacteriaceae</taxon>
        <taxon>Microlunatus</taxon>
    </lineage>
</organism>
<dbReference type="GO" id="GO:0003677">
    <property type="term" value="F:DNA binding"/>
    <property type="evidence" value="ECO:0007669"/>
    <property type="project" value="UniProtKB-KW"/>
</dbReference>
<dbReference type="InterPro" id="IPR009351">
    <property type="entry name" value="AlkZ-like"/>
</dbReference>
<sequence>MPISAERLARMALSRQFPAVRGRGRTAVLRLFDQLGPIQSQVPRAPFLTAASRLPGVRYETVRDAFVDHELLRTTNLRGTVHTSRPAIFGALDTTARESLSVTQRRALGLSDAGISTTQLRNEIEAFCRGDWRPRTDLTEHIRCWLAERGAVINPGTSSTMAANLIWGHSGLLRRPRDDHWEKRTDTFHRTAADVDPALAPHPVEASMITIVRTHLAAYGPATREDIAWWSGSRLTQIDQAVAALDHELARHTGPDGESLIDLADAPTTGRDPGLRLLPEFDGLLLGYAPSGRGRFVDQENLARIWARTNGLFAPTMLYRGKIIGRWRTMPGRPASATVIELHPFPGEEVPGEDVLAGPVADTAAALDLKITDVRIIAAE</sequence>
<accession>A0A516PY60</accession>
<dbReference type="PANTHER" id="PTHR38479:SF2">
    <property type="entry name" value="WINGED HELIX DNA-BINDING DOMAIN-CONTAINING PROTEIN"/>
    <property type="match status" value="1"/>
</dbReference>
<keyword evidence="2" id="KW-1185">Reference proteome</keyword>
<protein>
    <submittedName>
        <fullName evidence="1">Winged helix DNA-binding domain-containing protein</fullName>
    </submittedName>
</protein>
<proteinExistence type="predicted"/>
<gene>
    <name evidence="1" type="ORF">FOE78_09525</name>
</gene>
<evidence type="ECO:0000313" key="1">
    <source>
        <dbReference type="EMBL" id="QDP96107.1"/>
    </source>
</evidence>
<dbReference type="EMBL" id="CP041692">
    <property type="protein sequence ID" value="QDP96107.1"/>
    <property type="molecule type" value="Genomic_DNA"/>
</dbReference>
<dbReference type="RefSeq" id="WP_143986073.1">
    <property type="nucleotide sequence ID" value="NZ_CP041692.1"/>
</dbReference>
<dbReference type="KEGG" id="mik:FOE78_09525"/>
<name>A0A516PY60_9ACTN</name>
<dbReference type="Proteomes" id="UP000319263">
    <property type="component" value="Chromosome"/>
</dbReference>
<reference evidence="1 2" key="1">
    <citation type="submission" date="2019-07" db="EMBL/GenBank/DDBJ databases">
        <title>Microlunatus dokdonensis sp. nov. isolated from the rhizospheric soil of the wild plant Elymus tsukushiensis.</title>
        <authorList>
            <person name="Ghim S.-Y."/>
            <person name="Hwang Y.-J."/>
            <person name="Son J.-S."/>
            <person name="Shin J.-H."/>
        </authorList>
    </citation>
    <scope>NUCLEOTIDE SEQUENCE [LARGE SCALE GENOMIC DNA]</scope>
    <source>
        <strain evidence="1 2">KUDC0627</strain>
    </source>
</reference>
<keyword evidence="1" id="KW-0238">DNA-binding</keyword>